<gene>
    <name evidence="4" type="ORF">SAMN02745131_01951</name>
</gene>
<dbReference type="AlphaFoldDB" id="A0A1M4ZI03"/>
<feature type="domain" description="N-acetyltransferase" evidence="3">
    <location>
        <begin position="1"/>
        <end position="138"/>
    </location>
</feature>
<name>A0A1M4ZI03_9BACT</name>
<dbReference type="InterPro" id="IPR016181">
    <property type="entry name" value="Acyl_CoA_acyltransferase"/>
</dbReference>
<keyword evidence="5" id="KW-1185">Reference proteome</keyword>
<feature type="domain" description="N-acetyltransferase" evidence="3">
    <location>
        <begin position="140"/>
        <end position="268"/>
    </location>
</feature>
<dbReference type="PANTHER" id="PTHR43877">
    <property type="entry name" value="AMINOALKYLPHOSPHONATE N-ACETYLTRANSFERASE-RELATED-RELATED"/>
    <property type="match status" value="1"/>
</dbReference>
<dbReference type="CDD" id="cd04301">
    <property type="entry name" value="NAT_SF"/>
    <property type="match status" value="1"/>
</dbReference>
<sequence>MEDITAAFNEAFSDYFIPLQFTSETMKAKMKAENILMRYSVGAFEGDRLVGFILHGYDKINEERTIYNAGTGVIPAFRGKDLTMDMYHYALIHLQKEGIYSHVLEVIDTNLAAMKQYFKMGFSISRKLGAFRTSATVPGNVLYTISQVNVDYITMEFSDCIPAWQNSLASIRRCREGHSFPGIYMDGQLVAYAVFVPSTGRVKQCAVHPQWRQKGLGRSLISHMMEQSEKGELVFTNIDEGYTQGIHFLEALGFTKFLSLYEMKMRMQNCNSKP</sequence>
<keyword evidence="2" id="KW-0012">Acyltransferase</keyword>
<dbReference type="EMBL" id="FQUU01000007">
    <property type="protein sequence ID" value="SHF17663.1"/>
    <property type="molecule type" value="Genomic_DNA"/>
</dbReference>
<dbReference type="SUPFAM" id="SSF55729">
    <property type="entry name" value="Acyl-CoA N-acyltransferases (Nat)"/>
    <property type="match status" value="2"/>
</dbReference>
<protein>
    <submittedName>
        <fullName evidence="4">Acetyltransferase (GNAT) family protein</fullName>
    </submittedName>
</protein>
<reference evidence="4 5" key="1">
    <citation type="submission" date="2016-11" db="EMBL/GenBank/DDBJ databases">
        <authorList>
            <person name="Jaros S."/>
            <person name="Januszkiewicz K."/>
            <person name="Wedrychowicz H."/>
        </authorList>
    </citation>
    <scope>NUCLEOTIDE SEQUENCE [LARGE SCALE GENOMIC DNA]</scope>
    <source>
        <strain evidence="4 5">DSM 18119</strain>
    </source>
</reference>
<dbReference type="Gene3D" id="3.40.630.30">
    <property type="match status" value="2"/>
</dbReference>
<dbReference type="STRING" id="1121884.SAMN02745131_01951"/>
<evidence type="ECO:0000256" key="2">
    <source>
        <dbReference type="ARBA" id="ARBA00023315"/>
    </source>
</evidence>
<evidence type="ECO:0000313" key="4">
    <source>
        <dbReference type="EMBL" id="SHF17663.1"/>
    </source>
</evidence>
<evidence type="ECO:0000259" key="3">
    <source>
        <dbReference type="PROSITE" id="PS51186"/>
    </source>
</evidence>
<proteinExistence type="predicted"/>
<evidence type="ECO:0000256" key="1">
    <source>
        <dbReference type="ARBA" id="ARBA00022679"/>
    </source>
</evidence>
<dbReference type="InterPro" id="IPR000182">
    <property type="entry name" value="GNAT_dom"/>
</dbReference>
<evidence type="ECO:0000313" key="5">
    <source>
        <dbReference type="Proteomes" id="UP000184048"/>
    </source>
</evidence>
<dbReference type="PROSITE" id="PS51186">
    <property type="entry name" value="GNAT"/>
    <property type="match status" value="2"/>
</dbReference>
<organism evidence="4 5">
    <name type="scientific">Flavisolibacter ginsengisoli DSM 18119</name>
    <dbReference type="NCBI Taxonomy" id="1121884"/>
    <lineage>
        <taxon>Bacteria</taxon>
        <taxon>Pseudomonadati</taxon>
        <taxon>Bacteroidota</taxon>
        <taxon>Chitinophagia</taxon>
        <taxon>Chitinophagales</taxon>
        <taxon>Chitinophagaceae</taxon>
        <taxon>Flavisolibacter</taxon>
    </lineage>
</organism>
<dbReference type="InterPro" id="IPR050832">
    <property type="entry name" value="Bact_Acetyltransf"/>
</dbReference>
<dbReference type="GO" id="GO:0016747">
    <property type="term" value="F:acyltransferase activity, transferring groups other than amino-acyl groups"/>
    <property type="evidence" value="ECO:0007669"/>
    <property type="project" value="InterPro"/>
</dbReference>
<keyword evidence="1 4" id="KW-0808">Transferase</keyword>
<dbReference type="Proteomes" id="UP000184048">
    <property type="component" value="Unassembled WGS sequence"/>
</dbReference>
<accession>A0A1M4ZI03</accession>
<dbReference type="Pfam" id="PF00583">
    <property type="entry name" value="Acetyltransf_1"/>
    <property type="match status" value="2"/>
</dbReference>